<dbReference type="Proteomes" id="UP000017559">
    <property type="component" value="Unassembled WGS sequence"/>
</dbReference>
<dbReference type="EMBL" id="AWSO01003021">
    <property type="protein sequence ID" value="ESK80765.1"/>
    <property type="molecule type" value="Genomic_DNA"/>
</dbReference>
<organism evidence="2 3">
    <name type="scientific">Moniliophthora roreri (strain MCA 2997)</name>
    <name type="common">Cocoa frosty pod rot fungus</name>
    <name type="synonym">Crinipellis roreri</name>
    <dbReference type="NCBI Taxonomy" id="1381753"/>
    <lineage>
        <taxon>Eukaryota</taxon>
        <taxon>Fungi</taxon>
        <taxon>Dikarya</taxon>
        <taxon>Basidiomycota</taxon>
        <taxon>Agaricomycotina</taxon>
        <taxon>Agaricomycetes</taxon>
        <taxon>Agaricomycetidae</taxon>
        <taxon>Agaricales</taxon>
        <taxon>Marasmiineae</taxon>
        <taxon>Marasmiaceae</taxon>
        <taxon>Moniliophthora</taxon>
    </lineage>
</organism>
<feature type="non-terminal residue" evidence="2">
    <location>
        <position position="1"/>
    </location>
</feature>
<dbReference type="HOGENOM" id="CLU_036636_2_0_1"/>
<evidence type="ECO:0000313" key="2">
    <source>
        <dbReference type="EMBL" id="ESK80765.1"/>
    </source>
</evidence>
<evidence type="ECO:0008006" key="4">
    <source>
        <dbReference type="Google" id="ProtNLM"/>
    </source>
</evidence>
<reference evidence="2 3" key="1">
    <citation type="journal article" date="2014" name="BMC Genomics">
        <title>Genome and secretome analysis of the hemibiotrophic fungal pathogen, Moniliophthora roreri, which causes frosty pod rot disease of cacao: mechanisms of the biotrophic and necrotrophic phases.</title>
        <authorList>
            <person name="Meinhardt L.W."/>
            <person name="Costa G.G.L."/>
            <person name="Thomazella D.P.T."/>
            <person name="Teixeira P.J.P.L."/>
            <person name="Carazzolle M.F."/>
            <person name="Schuster S.C."/>
            <person name="Carlson J.E."/>
            <person name="Guiltinan M.J."/>
            <person name="Mieczkowski P."/>
            <person name="Farmer A."/>
            <person name="Ramaraj T."/>
            <person name="Crozier J."/>
            <person name="Davis R.E."/>
            <person name="Shao J."/>
            <person name="Melnick R.L."/>
            <person name="Pereira G.A.G."/>
            <person name="Bailey B.A."/>
        </authorList>
    </citation>
    <scope>NUCLEOTIDE SEQUENCE [LARGE SCALE GENOMIC DNA]</scope>
    <source>
        <strain evidence="2 3">MCA 2997</strain>
    </source>
</reference>
<proteinExistence type="predicted"/>
<feature type="compositionally biased region" description="Acidic residues" evidence="1">
    <location>
        <begin position="103"/>
        <end position="113"/>
    </location>
</feature>
<name>V2WKN4_MONRO</name>
<feature type="region of interest" description="Disordered" evidence="1">
    <location>
        <begin position="88"/>
        <end position="147"/>
    </location>
</feature>
<dbReference type="AlphaFoldDB" id="V2WKN4"/>
<dbReference type="KEGG" id="mrr:Moror_15448"/>
<comment type="caution">
    <text evidence="2">The sequence shown here is derived from an EMBL/GenBank/DDBJ whole genome shotgun (WGS) entry which is preliminary data.</text>
</comment>
<protein>
    <recommendedName>
        <fullName evidence="4">Reverse transcriptase-rnase h-integrase</fullName>
    </recommendedName>
</protein>
<sequence length="147" mass="16687">NASTMCLDISLQGVLSADGLYGFQMEGLVRIVALCWTMMMTDTTIMMGSDDWTFVVNTKDERREFLFMGVNSKKVRLMDVKKGIKERMAEGWQPGPSQTWPMMEEELEQVPDEPIEHENGSGNDEMPRWSPGESQDYNSELYGDGES</sequence>
<keyword evidence="3" id="KW-1185">Reference proteome</keyword>
<accession>V2WKN4</accession>
<evidence type="ECO:0000256" key="1">
    <source>
        <dbReference type="SAM" id="MobiDB-lite"/>
    </source>
</evidence>
<evidence type="ECO:0000313" key="3">
    <source>
        <dbReference type="Proteomes" id="UP000017559"/>
    </source>
</evidence>
<gene>
    <name evidence="2" type="ORF">Moror_15448</name>
</gene>